<dbReference type="Pfam" id="PF00583">
    <property type="entry name" value="Acetyltransf_1"/>
    <property type="match status" value="1"/>
</dbReference>
<dbReference type="PROSITE" id="PS51186">
    <property type="entry name" value="GNAT"/>
    <property type="match status" value="1"/>
</dbReference>
<feature type="domain" description="N-acetyltransferase" evidence="1">
    <location>
        <begin position="12"/>
        <end position="206"/>
    </location>
</feature>
<dbReference type="PANTHER" id="PTHR42791:SF1">
    <property type="entry name" value="N-ACETYLTRANSFERASE DOMAIN-CONTAINING PROTEIN"/>
    <property type="match status" value="1"/>
</dbReference>
<reference evidence="2 3" key="2">
    <citation type="submission" date="2022-06" db="EMBL/GenBank/DDBJ databases">
        <title>Genomic Encyclopedia of Type Strains, Phase I: the one thousand microbial genomes (KMG-I) project.</title>
        <authorList>
            <person name="Kyrpides N."/>
        </authorList>
    </citation>
    <scope>NUCLEOTIDE SEQUENCE [LARGE SCALE GENOMIC DNA]</scope>
    <source>
        <strain evidence="2 3">DSM 43889</strain>
    </source>
</reference>
<evidence type="ECO:0000259" key="1">
    <source>
        <dbReference type="PROSITE" id="PS51186"/>
    </source>
</evidence>
<dbReference type="Proteomes" id="UP000791080">
    <property type="component" value="Unassembled WGS sequence"/>
</dbReference>
<dbReference type="InterPro" id="IPR000182">
    <property type="entry name" value="GNAT_dom"/>
</dbReference>
<comment type="caution">
    <text evidence="2">The sequence shown here is derived from an EMBL/GenBank/DDBJ whole genome shotgun (WGS) entry which is preliminary data.</text>
</comment>
<keyword evidence="3" id="KW-1185">Reference proteome</keyword>
<reference evidence="2 3" key="1">
    <citation type="submission" date="2013-07" db="EMBL/GenBank/DDBJ databases">
        <authorList>
            <consortium name="DOE Joint Genome Institute"/>
            <person name="Reeve W."/>
            <person name="Huntemann M."/>
            <person name="Han J."/>
            <person name="Chen A."/>
            <person name="Kyrpides N."/>
            <person name="Mavromatis K."/>
            <person name="Markowitz V."/>
            <person name="Palaniappan K."/>
            <person name="Ivanova N."/>
            <person name="Schaumberg A."/>
            <person name="Pati A."/>
            <person name="Liolios K."/>
            <person name="Nordberg H.P."/>
            <person name="Cantor M.N."/>
            <person name="Hua S.X."/>
            <person name="Woyke T."/>
        </authorList>
    </citation>
    <scope>NUCLEOTIDE SEQUENCE [LARGE SCALE GENOMIC DNA]</scope>
    <source>
        <strain evidence="2 3">DSM 43889</strain>
    </source>
</reference>
<dbReference type="PANTHER" id="PTHR42791">
    <property type="entry name" value="GNAT FAMILY ACETYLTRANSFERASE"/>
    <property type="match status" value="1"/>
</dbReference>
<sequence>MSSGSTSGNTPVSVRLAVAEDVPAIGRVLASAFSDYPFLRHTVAADDHAERVRRGQELMVGRIALPHGRVWLAESGGSVVGAAAWTTPDTDVEAAFGPVAAEVGELAGDRAAIAASVEEALTPHRPTEPVWFLATIGIDPSWQGRGVGGALLRPGLAAAEEAGSDAFLETSDERNVRFYQRHGFRVVAEVDLPSGGPRTWAMRRVPAG</sequence>
<evidence type="ECO:0000313" key="3">
    <source>
        <dbReference type="Proteomes" id="UP000791080"/>
    </source>
</evidence>
<gene>
    <name evidence="2" type="ORF">G443_002834</name>
</gene>
<dbReference type="RefSeq" id="WP_030105179.1">
    <property type="nucleotide sequence ID" value="NZ_AUBJ02000001.1"/>
</dbReference>
<dbReference type="InterPro" id="IPR052523">
    <property type="entry name" value="Trichothecene_AcTrans"/>
</dbReference>
<organism evidence="2 3">
    <name type="scientific">Actinoalloteichus caeruleus DSM 43889</name>
    <dbReference type="NCBI Taxonomy" id="1120930"/>
    <lineage>
        <taxon>Bacteria</taxon>
        <taxon>Bacillati</taxon>
        <taxon>Actinomycetota</taxon>
        <taxon>Actinomycetes</taxon>
        <taxon>Pseudonocardiales</taxon>
        <taxon>Pseudonocardiaceae</taxon>
        <taxon>Actinoalloteichus</taxon>
        <taxon>Actinoalloteichus cyanogriseus</taxon>
    </lineage>
</organism>
<proteinExistence type="predicted"/>
<name>A0ABT1JK59_ACTCY</name>
<accession>A0ABT1JK59</accession>
<protein>
    <submittedName>
        <fullName evidence="2">Acetyltransferase (GNAT) family protein</fullName>
    </submittedName>
</protein>
<dbReference type="CDD" id="cd04301">
    <property type="entry name" value="NAT_SF"/>
    <property type="match status" value="1"/>
</dbReference>
<dbReference type="SUPFAM" id="SSF55729">
    <property type="entry name" value="Acyl-CoA N-acyltransferases (Nat)"/>
    <property type="match status" value="1"/>
</dbReference>
<dbReference type="InterPro" id="IPR016181">
    <property type="entry name" value="Acyl_CoA_acyltransferase"/>
</dbReference>
<dbReference type="EMBL" id="AUBJ02000001">
    <property type="protein sequence ID" value="MCP2332564.1"/>
    <property type="molecule type" value="Genomic_DNA"/>
</dbReference>
<dbReference type="Gene3D" id="3.40.630.30">
    <property type="match status" value="1"/>
</dbReference>
<evidence type="ECO:0000313" key="2">
    <source>
        <dbReference type="EMBL" id="MCP2332564.1"/>
    </source>
</evidence>